<protein>
    <submittedName>
        <fullName evidence="2">Uncharacterized protein</fullName>
    </submittedName>
</protein>
<name>A0A1R4IS01_9ACTN</name>
<dbReference type="OrthoDB" id="5916883at2"/>
<reference evidence="2 3" key="1">
    <citation type="submission" date="2017-02" db="EMBL/GenBank/DDBJ databases">
        <authorList>
            <person name="Peterson S.W."/>
        </authorList>
    </citation>
    <scope>NUCLEOTIDE SEQUENCE [LARGE SCALE GENOMIC DNA]</scope>
    <source>
        <strain evidence="2 3">LSP_Lj1</strain>
    </source>
</reference>
<feature type="compositionally biased region" description="Low complexity" evidence="1">
    <location>
        <begin position="134"/>
        <end position="144"/>
    </location>
</feature>
<organism evidence="2 3">
    <name type="scientific">Luteococcus japonicus LSP_Lj1</name>
    <dbReference type="NCBI Taxonomy" id="1255658"/>
    <lineage>
        <taxon>Bacteria</taxon>
        <taxon>Bacillati</taxon>
        <taxon>Actinomycetota</taxon>
        <taxon>Actinomycetes</taxon>
        <taxon>Propionibacteriales</taxon>
        <taxon>Propionibacteriaceae</taxon>
        <taxon>Luteococcus</taxon>
    </lineage>
</organism>
<proteinExistence type="predicted"/>
<gene>
    <name evidence="2" type="ORF">FM114_03465</name>
</gene>
<dbReference type="AlphaFoldDB" id="A0A1R4IS01"/>
<accession>A0A1R4IS01</accession>
<dbReference type="RefSeq" id="WP_094763797.1">
    <property type="nucleotide sequence ID" value="NZ_FUKQ01000011.1"/>
</dbReference>
<sequence>MPVRDSGDFVDQVSAVKAWAQAAHEILVETAAQQGTIEYAKLARQVQQRCGISTKQPTSKWIGPLLGMIARKCAAENLPLLTALAVRRDGNVGPAYEEILRYARIPAVIGDVEEHALEQRRDCYRQWHGVQPTAATSAPAGPTTVVGKQPVVKSSGGRTPKREPLQGNTCPSCFMQMSLTGVCDNCD</sequence>
<keyword evidence="3" id="KW-1185">Reference proteome</keyword>
<dbReference type="EMBL" id="FUKQ01000011">
    <property type="protein sequence ID" value="SJN22681.1"/>
    <property type="molecule type" value="Genomic_DNA"/>
</dbReference>
<dbReference type="Proteomes" id="UP000188342">
    <property type="component" value="Unassembled WGS sequence"/>
</dbReference>
<evidence type="ECO:0000313" key="3">
    <source>
        <dbReference type="Proteomes" id="UP000188342"/>
    </source>
</evidence>
<evidence type="ECO:0000313" key="2">
    <source>
        <dbReference type="EMBL" id="SJN22681.1"/>
    </source>
</evidence>
<evidence type="ECO:0000256" key="1">
    <source>
        <dbReference type="SAM" id="MobiDB-lite"/>
    </source>
</evidence>
<feature type="region of interest" description="Disordered" evidence="1">
    <location>
        <begin position="134"/>
        <end position="163"/>
    </location>
</feature>